<dbReference type="EMBL" id="CP007493">
    <property type="protein sequence ID" value="AJB42743.1"/>
    <property type="molecule type" value="Genomic_DNA"/>
</dbReference>
<proteinExistence type="predicted"/>
<dbReference type="GeneID" id="16573284"/>
<dbReference type="RefSeq" id="WP_020962316.1">
    <property type="nucleotide sequence ID" value="NZ_CP007493.1"/>
</dbReference>
<protein>
    <submittedName>
        <fullName evidence="1">Uncharacterized protein</fullName>
    </submittedName>
</protein>
<dbReference type="Proteomes" id="UP000266720">
    <property type="component" value="Chromosome"/>
</dbReference>
<evidence type="ECO:0000313" key="2">
    <source>
        <dbReference type="Proteomes" id="UP000266720"/>
    </source>
</evidence>
<dbReference type="AlphaFoldDB" id="A0A3G1A8P9"/>
<sequence length="135" mass="14903">MTSIVELSELMKKYTQEFSDAVSRKDYDAAISLALMVLEKLVTIARNEVLGVIIDPTVRSLADNYISGYEKTLSYTKGVLEGLKYVSPLYAYGEKEQLVQLLASSVSELFSFIMGALIVVASLSPPTHEERFGVV</sequence>
<gene>
    <name evidence="1" type="ORF">TCARB_1703</name>
</gene>
<dbReference type="KEGG" id="tcb:TCARB_1703"/>
<organism evidence="1 2">
    <name type="scientific">Thermofilum adornatum 1505</name>
    <dbReference type="NCBI Taxonomy" id="697581"/>
    <lineage>
        <taxon>Archaea</taxon>
        <taxon>Thermoproteota</taxon>
        <taxon>Thermoprotei</taxon>
        <taxon>Thermofilales</taxon>
        <taxon>Thermofilaceae</taxon>
        <taxon>Thermofilum</taxon>
    </lineage>
</organism>
<evidence type="ECO:0000313" key="1">
    <source>
        <dbReference type="EMBL" id="AJB42743.1"/>
    </source>
</evidence>
<dbReference type="STRING" id="697581.TCARB_1703"/>
<accession>A0A3G1A8P9</accession>
<reference evidence="2" key="1">
    <citation type="book" date="2010" name="EXTREMOPHILES" publisher="0:0-0">
        <title>Complete genome sequences of ten hyperthermophilic archaea reveal their metabolic capabilities and possible ecological roles.</title>
        <editorList>
            <person name="?"/>
        </editorList>
        <authorList>
            <person name="Ravin N.V."/>
            <person name="Mardanov A.V."/>
            <person name="Bonch-Osmolovskaya E.A."/>
            <person name="Skryabin K.G."/>
        </authorList>
    </citation>
    <scope>NUCLEOTIDE SEQUENCE [LARGE SCALE GENOMIC DNA]</scope>
    <source>
        <strain evidence="2">1505</strain>
    </source>
</reference>
<dbReference type="GeneID" id="25407109"/>
<name>A0A3G1A8P9_9CREN</name>